<keyword evidence="1" id="KW-0812">Transmembrane</keyword>
<feature type="transmembrane region" description="Helical" evidence="1">
    <location>
        <begin position="15"/>
        <end position="48"/>
    </location>
</feature>
<reference evidence="2" key="1">
    <citation type="submission" date="2018-02" db="EMBL/GenBank/DDBJ databases">
        <title>Rhizophora mucronata_Transcriptome.</title>
        <authorList>
            <person name="Meera S.P."/>
            <person name="Sreeshan A."/>
            <person name="Augustine A."/>
        </authorList>
    </citation>
    <scope>NUCLEOTIDE SEQUENCE</scope>
    <source>
        <tissue evidence="2">Leaf</tissue>
    </source>
</reference>
<keyword evidence="1" id="KW-0472">Membrane</keyword>
<organism evidence="2">
    <name type="scientific">Rhizophora mucronata</name>
    <name type="common">Asiatic mangrove</name>
    <dbReference type="NCBI Taxonomy" id="61149"/>
    <lineage>
        <taxon>Eukaryota</taxon>
        <taxon>Viridiplantae</taxon>
        <taxon>Streptophyta</taxon>
        <taxon>Embryophyta</taxon>
        <taxon>Tracheophyta</taxon>
        <taxon>Spermatophyta</taxon>
        <taxon>Magnoliopsida</taxon>
        <taxon>eudicotyledons</taxon>
        <taxon>Gunneridae</taxon>
        <taxon>Pentapetalae</taxon>
        <taxon>rosids</taxon>
        <taxon>fabids</taxon>
        <taxon>Malpighiales</taxon>
        <taxon>Rhizophoraceae</taxon>
        <taxon>Rhizophora</taxon>
    </lineage>
</organism>
<accession>A0A2P2QE77</accession>
<proteinExistence type="predicted"/>
<protein>
    <submittedName>
        <fullName evidence="2">Uncharacterized protein</fullName>
    </submittedName>
</protein>
<evidence type="ECO:0000256" key="1">
    <source>
        <dbReference type="SAM" id="Phobius"/>
    </source>
</evidence>
<name>A0A2P2QE77_RHIMU</name>
<keyword evidence="1" id="KW-1133">Transmembrane helix</keyword>
<dbReference type="EMBL" id="GGEC01084805">
    <property type="protein sequence ID" value="MBX65289.1"/>
    <property type="molecule type" value="Transcribed_RNA"/>
</dbReference>
<dbReference type="AlphaFoldDB" id="A0A2P2QE77"/>
<sequence>MISFWHETCHLSRSFVFLVVLLFSVYSLCVLISTLSLSLSVCDGGLCVKGGKLLLRKRMPIK</sequence>
<evidence type="ECO:0000313" key="2">
    <source>
        <dbReference type="EMBL" id="MBX65289.1"/>
    </source>
</evidence>